<evidence type="ECO:0000256" key="2">
    <source>
        <dbReference type="ARBA" id="ARBA00022737"/>
    </source>
</evidence>
<organism evidence="4 5">
    <name type="scientific">Musa balbisiana</name>
    <name type="common">Banana</name>
    <dbReference type="NCBI Taxonomy" id="52838"/>
    <lineage>
        <taxon>Eukaryota</taxon>
        <taxon>Viridiplantae</taxon>
        <taxon>Streptophyta</taxon>
        <taxon>Embryophyta</taxon>
        <taxon>Tracheophyta</taxon>
        <taxon>Spermatophyta</taxon>
        <taxon>Magnoliopsida</taxon>
        <taxon>Liliopsida</taxon>
        <taxon>Zingiberales</taxon>
        <taxon>Musaceae</taxon>
        <taxon>Musa</taxon>
    </lineage>
</organism>
<dbReference type="Proteomes" id="UP000317650">
    <property type="component" value="Chromosome 6"/>
</dbReference>
<evidence type="ECO:0000259" key="3">
    <source>
        <dbReference type="PROSITE" id="PS50181"/>
    </source>
</evidence>
<evidence type="ECO:0000256" key="1">
    <source>
        <dbReference type="ARBA" id="ARBA00022441"/>
    </source>
</evidence>
<keyword evidence="5" id="KW-1185">Reference proteome</keyword>
<dbReference type="AlphaFoldDB" id="A0A4S8IKT9"/>
<feature type="domain" description="F-box" evidence="3">
    <location>
        <begin position="39"/>
        <end position="85"/>
    </location>
</feature>
<dbReference type="SUPFAM" id="SSF117281">
    <property type="entry name" value="Kelch motif"/>
    <property type="match status" value="1"/>
</dbReference>
<dbReference type="EMBL" id="PYDT01000009">
    <property type="protein sequence ID" value="THU49035.1"/>
    <property type="molecule type" value="Genomic_DNA"/>
</dbReference>
<keyword evidence="2" id="KW-0677">Repeat</keyword>
<accession>A0A4S8IKT9</accession>
<dbReference type="SUPFAM" id="SSF81383">
    <property type="entry name" value="F-box domain"/>
    <property type="match status" value="1"/>
</dbReference>
<keyword evidence="1" id="KW-0880">Kelch repeat</keyword>
<name>A0A4S8IKT9_MUSBA</name>
<gene>
    <name evidence="4" type="ORF">C4D60_Mb06t05330</name>
</gene>
<dbReference type="PROSITE" id="PS50181">
    <property type="entry name" value="FBOX"/>
    <property type="match status" value="1"/>
</dbReference>
<dbReference type="InterPro" id="IPR015915">
    <property type="entry name" value="Kelch-typ_b-propeller"/>
</dbReference>
<evidence type="ECO:0000313" key="4">
    <source>
        <dbReference type="EMBL" id="THU49035.1"/>
    </source>
</evidence>
<dbReference type="Gene3D" id="2.120.10.80">
    <property type="entry name" value="Kelch-type beta propeller"/>
    <property type="match status" value="1"/>
</dbReference>
<dbReference type="SMART" id="SM00256">
    <property type="entry name" value="FBOX"/>
    <property type="match status" value="1"/>
</dbReference>
<dbReference type="InterPro" id="IPR036047">
    <property type="entry name" value="F-box-like_dom_sf"/>
</dbReference>
<reference evidence="4 5" key="1">
    <citation type="journal article" date="2019" name="Nat. Plants">
        <title>Genome sequencing of Musa balbisiana reveals subgenome evolution and function divergence in polyploid bananas.</title>
        <authorList>
            <person name="Yao X."/>
        </authorList>
    </citation>
    <scope>NUCLEOTIDE SEQUENCE [LARGE SCALE GENOMIC DNA]</scope>
    <source>
        <strain evidence="5">cv. DH-PKW</strain>
        <tissue evidence="4">Leaves</tissue>
    </source>
</reference>
<protein>
    <recommendedName>
        <fullName evidence="3">F-box domain-containing protein</fullName>
    </recommendedName>
</protein>
<evidence type="ECO:0000313" key="5">
    <source>
        <dbReference type="Proteomes" id="UP000317650"/>
    </source>
</evidence>
<dbReference type="PANTHER" id="PTHR46344">
    <property type="entry name" value="OS02G0202900 PROTEIN"/>
    <property type="match status" value="1"/>
</dbReference>
<sequence length="307" mass="34727">MGSFLSVPAAKSREVVHCETSRGDANKKIRISSYLDDNPRLIPSLPDEVSIQILARLPRIHYLNVKLISRRWMTAVMSGELFQMRRQLGVTEEWLYVMTKTRGDKYSWQALDPRSGKWQRLPPMPHVVDEEEPKRGLPGFWMWGEIYDPETSSWVEMPHGMGDGWPARQARTKLGTVFNGDLYALDPASYLDNGKIKMYDNQEDVWRVVVEKVPVCYLTDSDSPFLLAGLLGKLHVIMKDANHHIVILEADLQRLTVSNVSTSSTAPADSMIDNPASLVEEEPEFWKVIDAKDSGAAELVSCQVLDI</sequence>
<dbReference type="STRING" id="52838.A0A4S8IKT9"/>
<dbReference type="CDD" id="cd22152">
    <property type="entry name" value="F-box_AtAFR-like"/>
    <property type="match status" value="1"/>
</dbReference>
<proteinExistence type="predicted"/>
<dbReference type="Pfam" id="PF00646">
    <property type="entry name" value="F-box"/>
    <property type="match status" value="1"/>
</dbReference>
<dbReference type="PANTHER" id="PTHR46344:SF27">
    <property type="entry name" value="KELCH REPEAT SUPERFAMILY PROTEIN"/>
    <property type="match status" value="1"/>
</dbReference>
<comment type="caution">
    <text evidence="4">The sequence shown here is derived from an EMBL/GenBank/DDBJ whole genome shotgun (WGS) entry which is preliminary data.</text>
</comment>
<dbReference type="InterPro" id="IPR001810">
    <property type="entry name" value="F-box_dom"/>
</dbReference>